<gene>
    <name evidence="1" type="ORF">METD_I5371</name>
</gene>
<dbReference type="EMBL" id="FP103042">
    <property type="protein sequence ID" value="CAX26982.1"/>
    <property type="molecule type" value="Genomic_DNA"/>
</dbReference>
<organism evidence="1 2">
    <name type="scientific">Methylorubrum extorquens (strain DSM 6343 / CIP 106787 / DM4)</name>
    <name type="common">Methylobacterium extorquens</name>
    <dbReference type="NCBI Taxonomy" id="661410"/>
    <lineage>
        <taxon>Bacteria</taxon>
        <taxon>Pseudomonadati</taxon>
        <taxon>Pseudomonadota</taxon>
        <taxon>Alphaproteobacteria</taxon>
        <taxon>Hyphomicrobiales</taxon>
        <taxon>Methylobacteriaceae</taxon>
        <taxon>Methylorubrum</taxon>
    </lineage>
</organism>
<dbReference type="AlphaFoldDB" id="C7CMI7"/>
<evidence type="ECO:0008006" key="3">
    <source>
        <dbReference type="Google" id="ProtNLM"/>
    </source>
</evidence>
<evidence type="ECO:0000313" key="1">
    <source>
        <dbReference type="EMBL" id="CAX26982.1"/>
    </source>
</evidence>
<dbReference type="KEGG" id="mdi:METDI5371"/>
<name>C7CMI7_METED</name>
<evidence type="ECO:0000313" key="2">
    <source>
        <dbReference type="Proteomes" id="UP000008070"/>
    </source>
</evidence>
<dbReference type="Proteomes" id="UP000008070">
    <property type="component" value="Chromosome"/>
</dbReference>
<accession>C7CMI7</accession>
<dbReference type="HOGENOM" id="CLU_1600769_0_0_5"/>
<proteinExistence type="predicted"/>
<dbReference type="RefSeq" id="WP_015824440.1">
    <property type="nucleotide sequence ID" value="NC_012988.1"/>
</dbReference>
<dbReference type="GeneID" id="72992081"/>
<protein>
    <recommendedName>
        <fullName evidence="3">Polyketide cyclase</fullName>
    </recommendedName>
</protein>
<reference evidence="2" key="1">
    <citation type="journal article" date="2009" name="PLoS ONE">
        <title>Methylobacterium genome sequences: a reference blueprint to investigate microbial metabolism of C1 compounds from natural and industrial sources.</title>
        <authorList>
            <person name="Vuilleumier S."/>
            <person name="Chistoserdova L."/>
            <person name="Lee M.-C."/>
            <person name="Bringel F."/>
            <person name="Lajus A."/>
            <person name="Zhou Y."/>
            <person name="Gourion B."/>
            <person name="Barbe V."/>
            <person name="Chang J."/>
            <person name="Cruveiller S."/>
            <person name="Dossat C."/>
            <person name="Gillett W."/>
            <person name="Gruffaz C."/>
            <person name="Haugen E."/>
            <person name="Hourcade E."/>
            <person name="Levy R."/>
            <person name="Mangenot S."/>
            <person name="Muller E."/>
            <person name="Nadalig T."/>
            <person name="Pagni M."/>
            <person name="Penny C."/>
            <person name="Peyraud R."/>
            <person name="Robinson D.G."/>
            <person name="Roche D."/>
            <person name="Rouy Z."/>
            <person name="Saenampechek C."/>
            <person name="Salvignol G."/>
            <person name="Vallenet D."/>
            <person name="Wu Z."/>
            <person name="Marx C.J."/>
            <person name="Vorholt J.A."/>
            <person name="Olson M.V."/>
            <person name="Kaul R."/>
            <person name="Weissenbach J."/>
            <person name="Medigue C."/>
            <person name="Lidstrom M.E."/>
        </authorList>
    </citation>
    <scope>NUCLEOTIDE SEQUENCE [LARGE SCALE GENOMIC DNA]</scope>
    <source>
        <strain evidence="2">DSM 6343 / CIP 106787 / DM4</strain>
    </source>
</reference>
<sequence>MHFDYDDYRCFIAALTTSRRIDAAPHDLARVLRHPRLFTPSPADRQRPHPITIDLDPVPEGRGAVTLHCSQSGISERHSLRTRHLSTWRLTAETGDDEAVRDVRRAHTFALTVDLIPLLQPGPAIATRVILSFRFVCEPWWPHDIAGALGSLADIWLRRLEELATAGY</sequence>